<dbReference type="InterPro" id="IPR018634">
    <property type="entry name" value="ChrB_C"/>
</dbReference>
<evidence type="ECO:0000313" key="2">
    <source>
        <dbReference type="EMBL" id="MFA0809720.1"/>
    </source>
</evidence>
<comment type="caution">
    <text evidence="2">The sequence shown here is derived from an EMBL/GenBank/DDBJ whole genome shotgun (WGS) entry which is preliminary data.</text>
</comment>
<sequence length="315" mass="35052">MLLCLCITACSKPEPRQVFVTEYGLGPDKWATAWLLTRHVNPESSLLLADQGESLPAGIEFDTPESDLRRIENQTAFEVTQLSYAVEDPVVLNLVQIIHDIEVNFWGANKTPEAQVIETAFRGLQESYGRDTVPGDCYLKFFDRVYSALSQSTAEQRPLRRDSLAMTCDNSVPAPEKSPVQEMAIADLLVQMQLGKRVVFVDVREEQEFAEGHIPDALNIPLRKLNDEVLRQLSDADYVVSYCVKDFRGFEMAKALKRAGIEQSVILKPYGIKGWIAEGLPTVGTRAMSREAAFQQMSTCVSEGGCPNSSPMRGI</sequence>
<feature type="domain" description="Rhodanese" evidence="1">
    <location>
        <begin position="194"/>
        <end position="284"/>
    </location>
</feature>
<dbReference type="SUPFAM" id="SSF52821">
    <property type="entry name" value="Rhodanese/Cell cycle control phosphatase"/>
    <property type="match status" value="1"/>
</dbReference>
<dbReference type="InterPro" id="IPR050229">
    <property type="entry name" value="GlpE_sulfurtransferase"/>
</dbReference>
<dbReference type="PANTHER" id="PTHR43031">
    <property type="entry name" value="FAD-DEPENDENT OXIDOREDUCTASE"/>
    <property type="match status" value="1"/>
</dbReference>
<dbReference type="Proteomes" id="UP001569428">
    <property type="component" value="Unassembled WGS sequence"/>
</dbReference>
<name>A0ABV4NUK8_9GAMM</name>
<reference evidence="2 3" key="1">
    <citation type="submission" date="2024-08" db="EMBL/GenBank/DDBJ databases">
        <authorList>
            <person name="Ishaq N."/>
        </authorList>
    </citation>
    <scope>NUCLEOTIDE SEQUENCE [LARGE SCALE GENOMIC DNA]</scope>
    <source>
        <strain evidence="2 3">DSM 18651</strain>
    </source>
</reference>
<gene>
    <name evidence="2" type="ORF">ACCI49_02215</name>
</gene>
<evidence type="ECO:0000259" key="1">
    <source>
        <dbReference type="PROSITE" id="PS50206"/>
    </source>
</evidence>
<protein>
    <submittedName>
        <fullName evidence="2">Chromate resistance protein ChrB domain-containing protein</fullName>
    </submittedName>
</protein>
<dbReference type="RefSeq" id="WP_371837333.1">
    <property type="nucleotide sequence ID" value="NZ_JBGMEK010000002.1"/>
</dbReference>
<dbReference type="Pfam" id="PF00581">
    <property type="entry name" value="Rhodanese"/>
    <property type="match status" value="1"/>
</dbReference>
<dbReference type="InterPro" id="IPR001763">
    <property type="entry name" value="Rhodanese-like_dom"/>
</dbReference>
<dbReference type="SMART" id="SM00450">
    <property type="entry name" value="RHOD"/>
    <property type="match status" value="1"/>
</dbReference>
<keyword evidence="3" id="KW-1185">Reference proteome</keyword>
<dbReference type="CDD" id="cd00158">
    <property type="entry name" value="RHOD"/>
    <property type="match status" value="1"/>
</dbReference>
<dbReference type="PANTHER" id="PTHR43031:SF16">
    <property type="entry name" value="OXIDOREDUCTASE"/>
    <property type="match status" value="1"/>
</dbReference>
<accession>A0ABV4NUK8</accession>
<dbReference type="PROSITE" id="PS50206">
    <property type="entry name" value="RHODANESE_3"/>
    <property type="match status" value="1"/>
</dbReference>
<dbReference type="EMBL" id="JBGMEK010000002">
    <property type="protein sequence ID" value="MFA0809720.1"/>
    <property type="molecule type" value="Genomic_DNA"/>
</dbReference>
<organism evidence="2 3">
    <name type="scientific">Microbulbifer epialgicus</name>
    <dbReference type="NCBI Taxonomy" id="393907"/>
    <lineage>
        <taxon>Bacteria</taxon>
        <taxon>Pseudomonadati</taxon>
        <taxon>Pseudomonadota</taxon>
        <taxon>Gammaproteobacteria</taxon>
        <taxon>Cellvibrionales</taxon>
        <taxon>Microbulbiferaceae</taxon>
        <taxon>Microbulbifer</taxon>
    </lineage>
</organism>
<evidence type="ECO:0000313" key="3">
    <source>
        <dbReference type="Proteomes" id="UP001569428"/>
    </source>
</evidence>
<proteinExistence type="predicted"/>
<dbReference type="InterPro" id="IPR036873">
    <property type="entry name" value="Rhodanese-like_dom_sf"/>
</dbReference>
<dbReference type="Pfam" id="PF09828">
    <property type="entry name" value="ChrB_C"/>
    <property type="match status" value="1"/>
</dbReference>
<dbReference type="Gene3D" id="3.40.250.10">
    <property type="entry name" value="Rhodanese-like domain"/>
    <property type="match status" value="1"/>
</dbReference>